<dbReference type="InterPro" id="IPR041698">
    <property type="entry name" value="Methyltransf_25"/>
</dbReference>
<evidence type="ECO:0000259" key="1">
    <source>
        <dbReference type="Pfam" id="PF13649"/>
    </source>
</evidence>
<dbReference type="InterPro" id="IPR029063">
    <property type="entry name" value="SAM-dependent_MTases_sf"/>
</dbReference>
<evidence type="ECO:0000313" key="3">
    <source>
        <dbReference type="Proteomes" id="UP000053797"/>
    </source>
</evidence>
<reference evidence="2 3" key="1">
    <citation type="journal article" date="2015" name="Int. J. Syst. Evol. Microbiol.">
        <title>Exiguobacterium enclense sp. nov., isolated from sediment.</title>
        <authorList>
            <person name="Dastager S.G."/>
            <person name="Mawlankar R."/>
            <person name="Sonalkar V.V."/>
            <person name="Thorat M.N."/>
            <person name="Mual P."/>
            <person name="Verma A."/>
            <person name="Krishnamurthi S."/>
            <person name="Tang S.K."/>
            <person name="Li W.J."/>
        </authorList>
    </citation>
    <scope>NUCLEOTIDE SEQUENCE [LARGE SCALE GENOMIC DNA]</scope>
    <source>
        <strain evidence="2 3">NIO-1109</strain>
    </source>
</reference>
<dbReference type="Pfam" id="PF13649">
    <property type="entry name" value="Methyltransf_25"/>
    <property type="match status" value="1"/>
</dbReference>
<feature type="domain" description="Methyltransferase" evidence="1">
    <location>
        <begin position="41"/>
        <end position="138"/>
    </location>
</feature>
<dbReference type="RefSeq" id="WP_058265508.1">
    <property type="nucleotide sequence ID" value="NZ_FMYN01000003.1"/>
</dbReference>
<name>A0A0V8GF86_9BACL</name>
<dbReference type="CDD" id="cd02440">
    <property type="entry name" value="AdoMet_MTases"/>
    <property type="match status" value="1"/>
</dbReference>
<dbReference type="AlphaFoldDB" id="A0A0V8GF86"/>
<dbReference type="EMBL" id="LNQL01000003">
    <property type="protein sequence ID" value="KSU48810.1"/>
    <property type="molecule type" value="Genomic_DNA"/>
</dbReference>
<dbReference type="Gene3D" id="3.40.50.150">
    <property type="entry name" value="Vaccinia Virus protein VP39"/>
    <property type="match status" value="1"/>
</dbReference>
<proteinExistence type="predicted"/>
<accession>A0A0V8GF86</accession>
<evidence type="ECO:0000313" key="2">
    <source>
        <dbReference type="EMBL" id="KSU48810.1"/>
    </source>
</evidence>
<comment type="caution">
    <text evidence="2">The sequence shown here is derived from an EMBL/GenBank/DDBJ whole genome shotgun (WGS) entry which is preliminary data.</text>
</comment>
<gene>
    <name evidence="2" type="ORF">AS033_10805</name>
</gene>
<sequence length="191" mass="21413">MFDFLKEALHAPLRVGAIAPSSPRLAEMMARRAVADRPRQILEVGAGDGAITKALLAARSPETHLLICERSETFRPALEQLLAQETNVTLFIGDVQGLSDSWSGQIDVIVSGLPFASFPAALRHDLLAQFQTLLRPGGHFIAFQYTRFQFKMFRDYFQEHSYSHTLYNLPPAYVFEGVQQEESTHAHALDR</sequence>
<dbReference type="SUPFAM" id="SSF53335">
    <property type="entry name" value="S-adenosyl-L-methionine-dependent methyltransferases"/>
    <property type="match status" value="1"/>
</dbReference>
<organism evidence="2 3">
    <name type="scientific">Exiguobacterium indicum</name>
    <dbReference type="NCBI Taxonomy" id="296995"/>
    <lineage>
        <taxon>Bacteria</taxon>
        <taxon>Bacillati</taxon>
        <taxon>Bacillota</taxon>
        <taxon>Bacilli</taxon>
        <taxon>Bacillales</taxon>
        <taxon>Bacillales Family XII. Incertae Sedis</taxon>
        <taxon>Exiguobacterium</taxon>
    </lineage>
</organism>
<dbReference type="Proteomes" id="UP000053797">
    <property type="component" value="Unassembled WGS sequence"/>
</dbReference>
<protein>
    <recommendedName>
        <fullName evidence="1">Methyltransferase domain-containing protein</fullName>
    </recommendedName>
</protein>